<reference evidence="12 13" key="1">
    <citation type="submission" date="2015-09" db="EMBL/GenBank/DDBJ databases">
        <title>Genome sequence of Oxobacter pfennigii DSM 3222.</title>
        <authorList>
            <person name="Poehlein A."/>
            <person name="Bengelsdorf F.R."/>
            <person name="Schiel-Bengelsdorf B."/>
            <person name="Duerre P."/>
            <person name="Daniel R."/>
        </authorList>
    </citation>
    <scope>NUCLEOTIDE SEQUENCE [LARGE SCALE GENOMIC DNA]</scope>
    <source>
        <strain evidence="12 13">DSM 3222</strain>
    </source>
</reference>
<evidence type="ECO:0000256" key="1">
    <source>
        <dbReference type="ARBA" id="ARBA00005306"/>
    </source>
</evidence>
<comment type="subunit">
    <text evidence="2 10">Heterotrimer of A, B and C subunits.</text>
</comment>
<dbReference type="PROSITE" id="PS01234">
    <property type="entry name" value="GATB"/>
    <property type="match status" value="1"/>
</dbReference>
<evidence type="ECO:0000259" key="11">
    <source>
        <dbReference type="SMART" id="SM00845"/>
    </source>
</evidence>
<sequence length="472" mass="53289">MSYEVVCGIETHIELNTDTKIFCNCTTAFGGDPNTHCCPVCTGQPGSLPVLNKKVVEYAVRAGLAVNCKVNTISHMDRKNYVYPDLPKAYQISQYDEPLCENGYIILDSGKRIGITRIHIEEDAGKLIHEDGYTYIDYNRGGVPLIEIVSEPDISSPEEAKEYAEKLQLIMRYVGISDCKMQEGSMRCDVNVSLRKFGSNEFGTRTETKNINSLNFIQKAMYAEIERQTDILDAGGTITQDTMRYDDVTDTISPMREKENSDDYRYFPDPDIIRFEVPQAKIDEIKASLPELPFDKLKRYIDGLELPEMTAKHMYRYRKVCEFFEEALKLGAGVKNASNLITGTIYATLDTEEDKENFEIKVSPSQFAELVKLLDEKKINFKMAQTTLQEMLVSGNPASNYIKAEDMEGVSDDEITKFCQEAIDANPKAVEDIKSGKDKAINVMFGYIMKQTKGKADVKKAEAIIRDLISKM</sequence>
<dbReference type="InterPro" id="IPR006075">
    <property type="entry name" value="Asn/Gln-tRNA_Trfase_suB/E_cat"/>
</dbReference>
<evidence type="ECO:0000256" key="3">
    <source>
        <dbReference type="ARBA" id="ARBA00022598"/>
    </source>
</evidence>
<dbReference type="InterPro" id="IPR003789">
    <property type="entry name" value="Asn/Gln_tRNA_amidoTrase-B-like"/>
</dbReference>
<keyword evidence="5 10" id="KW-0067">ATP-binding</keyword>
<dbReference type="InterPro" id="IPR017958">
    <property type="entry name" value="Gln-tRNA_amidoTrfase_suB_CS"/>
</dbReference>
<evidence type="ECO:0000256" key="8">
    <source>
        <dbReference type="ARBA" id="ARBA00047380"/>
    </source>
</evidence>
<comment type="function">
    <text evidence="7 10">Allows the formation of correctly charged Asn-tRNA(Asn) or Gln-tRNA(Gln) through the transamidation of misacylated Asp-tRNA(Asn) or Glu-tRNA(Gln) in organisms which lack either or both of asparaginyl-tRNA or glutaminyl-tRNA synthetases. The reaction takes place in the presence of glutamine and ATP through an activated phospho-Asp-tRNA(Asn) or phospho-Glu-tRNA(Gln).</text>
</comment>
<dbReference type="SUPFAM" id="SSF89095">
    <property type="entry name" value="GatB/YqeY motif"/>
    <property type="match status" value="1"/>
</dbReference>
<dbReference type="SMART" id="SM00845">
    <property type="entry name" value="GatB_Yqey"/>
    <property type="match status" value="1"/>
</dbReference>
<dbReference type="EC" id="6.3.5.-" evidence="10"/>
<keyword evidence="3 10" id="KW-0436">Ligase</keyword>
<evidence type="ECO:0000256" key="10">
    <source>
        <dbReference type="HAMAP-Rule" id="MF_00121"/>
    </source>
</evidence>
<dbReference type="InterPro" id="IPR042114">
    <property type="entry name" value="GatB_C_1"/>
</dbReference>
<dbReference type="InterPro" id="IPR023168">
    <property type="entry name" value="GatB_Yqey_C_2"/>
</dbReference>
<comment type="catalytic activity">
    <reaction evidence="8 10">
        <text>L-aspartyl-tRNA(Asn) + L-glutamine + ATP + H2O = L-asparaginyl-tRNA(Asn) + L-glutamate + ADP + phosphate + 2 H(+)</text>
        <dbReference type="Rhea" id="RHEA:14513"/>
        <dbReference type="Rhea" id="RHEA-COMP:9674"/>
        <dbReference type="Rhea" id="RHEA-COMP:9677"/>
        <dbReference type="ChEBI" id="CHEBI:15377"/>
        <dbReference type="ChEBI" id="CHEBI:15378"/>
        <dbReference type="ChEBI" id="CHEBI:29985"/>
        <dbReference type="ChEBI" id="CHEBI:30616"/>
        <dbReference type="ChEBI" id="CHEBI:43474"/>
        <dbReference type="ChEBI" id="CHEBI:58359"/>
        <dbReference type="ChEBI" id="CHEBI:78515"/>
        <dbReference type="ChEBI" id="CHEBI:78516"/>
        <dbReference type="ChEBI" id="CHEBI:456216"/>
    </reaction>
</comment>
<dbReference type="InterPro" id="IPR017959">
    <property type="entry name" value="Asn/Gln-tRNA_amidoTrfase_suB/E"/>
</dbReference>
<gene>
    <name evidence="10 12" type="primary">gatB</name>
    <name evidence="12" type="ORF">OXPF_20040</name>
</gene>
<dbReference type="InterPro" id="IPR004413">
    <property type="entry name" value="GatB"/>
</dbReference>
<name>A0A0P9AG60_9CLOT</name>
<dbReference type="GO" id="GO:0050567">
    <property type="term" value="F:glutaminyl-tRNA synthase (glutamine-hydrolyzing) activity"/>
    <property type="evidence" value="ECO:0007669"/>
    <property type="project" value="UniProtKB-UniRule"/>
</dbReference>
<dbReference type="HAMAP" id="MF_00121">
    <property type="entry name" value="GatB"/>
    <property type="match status" value="1"/>
</dbReference>
<dbReference type="FunFam" id="1.10.10.410:FF:000001">
    <property type="entry name" value="Aspartyl/glutamyl-tRNA(Asn/Gln) amidotransferase subunit B"/>
    <property type="match status" value="1"/>
</dbReference>
<evidence type="ECO:0000256" key="6">
    <source>
        <dbReference type="ARBA" id="ARBA00022917"/>
    </source>
</evidence>
<keyword evidence="6 10" id="KW-0648">Protein biosynthesis</keyword>
<dbReference type="GO" id="GO:0050566">
    <property type="term" value="F:asparaginyl-tRNA synthase (glutamine-hydrolyzing) activity"/>
    <property type="evidence" value="ECO:0007669"/>
    <property type="project" value="RHEA"/>
</dbReference>
<evidence type="ECO:0000256" key="7">
    <source>
        <dbReference type="ARBA" id="ARBA00024799"/>
    </source>
</evidence>
<evidence type="ECO:0000256" key="2">
    <source>
        <dbReference type="ARBA" id="ARBA00011123"/>
    </source>
</evidence>
<dbReference type="InterPro" id="IPR018027">
    <property type="entry name" value="Asn/Gln_amidotransferase"/>
</dbReference>
<dbReference type="SUPFAM" id="SSF55931">
    <property type="entry name" value="Glutamine synthetase/guanido kinase"/>
    <property type="match status" value="1"/>
</dbReference>
<dbReference type="NCBIfam" id="TIGR00133">
    <property type="entry name" value="gatB"/>
    <property type="match status" value="1"/>
</dbReference>
<keyword evidence="13" id="KW-1185">Reference proteome</keyword>
<evidence type="ECO:0000256" key="9">
    <source>
        <dbReference type="ARBA" id="ARBA00047913"/>
    </source>
</evidence>
<dbReference type="STRING" id="36849.OXPF_20040"/>
<feature type="domain" description="Asn/Gln amidotransferase" evidence="11">
    <location>
        <begin position="322"/>
        <end position="469"/>
    </location>
</feature>
<dbReference type="GO" id="GO:0016740">
    <property type="term" value="F:transferase activity"/>
    <property type="evidence" value="ECO:0007669"/>
    <property type="project" value="UniProtKB-KW"/>
</dbReference>
<evidence type="ECO:0000313" key="12">
    <source>
        <dbReference type="EMBL" id="KPU44385.1"/>
    </source>
</evidence>
<comment type="catalytic activity">
    <reaction evidence="9 10">
        <text>L-glutamyl-tRNA(Gln) + L-glutamine + ATP + H2O = L-glutaminyl-tRNA(Gln) + L-glutamate + ADP + phosphate + H(+)</text>
        <dbReference type="Rhea" id="RHEA:17521"/>
        <dbReference type="Rhea" id="RHEA-COMP:9681"/>
        <dbReference type="Rhea" id="RHEA-COMP:9684"/>
        <dbReference type="ChEBI" id="CHEBI:15377"/>
        <dbReference type="ChEBI" id="CHEBI:15378"/>
        <dbReference type="ChEBI" id="CHEBI:29985"/>
        <dbReference type="ChEBI" id="CHEBI:30616"/>
        <dbReference type="ChEBI" id="CHEBI:43474"/>
        <dbReference type="ChEBI" id="CHEBI:58359"/>
        <dbReference type="ChEBI" id="CHEBI:78520"/>
        <dbReference type="ChEBI" id="CHEBI:78521"/>
        <dbReference type="ChEBI" id="CHEBI:456216"/>
    </reaction>
</comment>
<dbReference type="Proteomes" id="UP000050326">
    <property type="component" value="Unassembled WGS sequence"/>
</dbReference>
<dbReference type="Pfam" id="PF02934">
    <property type="entry name" value="GatB_N"/>
    <property type="match status" value="1"/>
</dbReference>
<accession>A0A0P9AG60</accession>
<dbReference type="PANTHER" id="PTHR11659">
    <property type="entry name" value="GLUTAMYL-TRNA GLN AMIDOTRANSFERASE SUBUNIT B MITOCHONDRIAL AND PROKARYOTIC PET112-RELATED"/>
    <property type="match status" value="1"/>
</dbReference>
<dbReference type="GO" id="GO:0005524">
    <property type="term" value="F:ATP binding"/>
    <property type="evidence" value="ECO:0007669"/>
    <property type="project" value="UniProtKB-KW"/>
</dbReference>
<evidence type="ECO:0000256" key="5">
    <source>
        <dbReference type="ARBA" id="ARBA00022840"/>
    </source>
</evidence>
<dbReference type="NCBIfam" id="NF004014">
    <property type="entry name" value="PRK05477.1-4"/>
    <property type="match status" value="1"/>
</dbReference>
<dbReference type="AlphaFoldDB" id="A0A0P9AG60"/>
<evidence type="ECO:0000256" key="4">
    <source>
        <dbReference type="ARBA" id="ARBA00022741"/>
    </source>
</evidence>
<comment type="caution">
    <text evidence="12">The sequence shown here is derived from an EMBL/GenBank/DDBJ whole genome shotgun (WGS) entry which is preliminary data.</text>
</comment>
<dbReference type="RefSeq" id="WP_054875058.1">
    <property type="nucleotide sequence ID" value="NZ_LKET01000031.1"/>
</dbReference>
<dbReference type="EMBL" id="LKET01000031">
    <property type="protein sequence ID" value="KPU44385.1"/>
    <property type="molecule type" value="Genomic_DNA"/>
</dbReference>
<evidence type="ECO:0000313" key="13">
    <source>
        <dbReference type="Proteomes" id="UP000050326"/>
    </source>
</evidence>
<dbReference type="PATRIC" id="fig|36849.3.peg.2117"/>
<keyword evidence="12" id="KW-0808">Transferase</keyword>
<dbReference type="GO" id="GO:0006412">
    <property type="term" value="P:translation"/>
    <property type="evidence" value="ECO:0007669"/>
    <property type="project" value="UniProtKB-UniRule"/>
</dbReference>
<dbReference type="Gene3D" id="1.10.10.410">
    <property type="match status" value="1"/>
</dbReference>
<dbReference type="Gene3D" id="1.10.150.380">
    <property type="entry name" value="GatB domain, N-terminal subdomain"/>
    <property type="match status" value="1"/>
</dbReference>
<keyword evidence="4 10" id="KW-0547">Nucleotide-binding</keyword>
<dbReference type="OrthoDB" id="9804078at2"/>
<dbReference type="InterPro" id="IPR014746">
    <property type="entry name" value="Gln_synth/guanido_kin_cat_dom"/>
</dbReference>
<comment type="similarity">
    <text evidence="1 10">Belongs to the GatB/GatE family. GatB subfamily.</text>
</comment>
<protein>
    <recommendedName>
        <fullName evidence="10">Aspartyl/glutamyl-tRNA(Asn/Gln) amidotransferase subunit B</fullName>
        <shortName evidence="10">Asp/Glu-ADT subunit B</shortName>
        <ecNumber evidence="10">6.3.5.-</ecNumber>
    </recommendedName>
</protein>
<organism evidence="12 13">
    <name type="scientific">Oxobacter pfennigii</name>
    <dbReference type="NCBI Taxonomy" id="36849"/>
    <lineage>
        <taxon>Bacteria</taxon>
        <taxon>Bacillati</taxon>
        <taxon>Bacillota</taxon>
        <taxon>Clostridia</taxon>
        <taxon>Eubacteriales</taxon>
        <taxon>Clostridiaceae</taxon>
        <taxon>Oxobacter</taxon>
    </lineage>
</organism>
<dbReference type="Pfam" id="PF02637">
    <property type="entry name" value="GatB_Yqey"/>
    <property type="match status" value="1"/>
</dbReference>
<proteinExistence type="inferred from homology"/>
<dbReference type="NCBIfam" id="NF004012">
    <property type="entry name" value="PRK05477.1-2"/>
    <property type="match status" value="1"/>
</dbReference>